<protein>
    <recommendedName>
        <fullName evidence="4">DUF5362 domain-containing protein</fullName>
    </recommendedName>
</protein>
<evidence type="ECO:0000313" key="2">
    <source>
        <dbReference type="EMBL" id="MBE8712497.1"/>
    </source>
</evidence>
<dbReference type="RefSeq" id="WP_196934830.1">
    <property type="nucleotide sequence ID" value="NZ_MU158698.1"/>
</dbReference>
<accession>A0A928YPH3</accession>
<dbReference type="Proteomes" id="UP000616201">
    <property type="component" value="Unassembled WGS sequence"/>
</dbReference>
<comment type="caution">
    <text evidence="2">The sequence shown here is derived from an EMBL/GenBank/DDBJ whole genome shotgun (WGS) entry which is preliminary data.</text>
</comment>
<evidence type="ECO:0000313" key="3">
    <source>
        <dbReference type="Proteomes" id="UP000616201"/>
    </source>
</evidence>
<keyword evidence="1" id="KW-1133">Transmembrane helix</keyword>
<dbReference type="EMBL" id="PRDK01000001">
    <property type="protein sequence ID" value="MBE8712497.1"/>
    <property type="molecule type" value="Genomic_DNA"/>
</dbReference>
<name>A0A928YPH3_9SPHI</name>
<keyword evidence="1" id="KW-0472">Membrane</keyword>
<dbReference type="InterPro" id="IPR035287">
    <property type="entry name" value="DUF5362"/>
</dbReference>
<sequence>MDNENIDGLGQENPIPQPHSVADEIRNNHFHLNPLAISYLSNVAKWSGFISLTTLIMLGFILVALIFGIFASGFAAIFSEYGLSGASLVGLFIFYIIILGIAIIPTLWLYKFSQNTKKAIASRDSNQIAEAFNYLSKYYTFSGVALLIVLGFYAIIIVFMIFGGLAALMSS</sequence>
<feature type="transmembrane region" description="Helical" evidence="1">
    <location>
        <begin position="85"/>
        <end position="110"/>
    </location>
</feature>
<dbReference type="AlphaFoldDB" id="A0A928YPH3"/>
<feature type="transmembrane region" description="Helical" evidence="1">
    <location>
        <begin position="144"/>
        <end position="169"/>
    </location>
</feature>
<evidence type="ECO:0008006" key="4">
    <source>
        <dbReference type="Google" id="ProtNLM"/>
    </source>
</evidence>
<reference evidence="2" key="1">
    <citation type="submission" date="2018-02" db="EMBL/GenBank/DDBJ databases">
        <authorList>
            <person name="Vasarhelyi B.M."/>
            <person name="Deshmukh S."/>
            <person name="Balint B."/>
            <person name="Kukolya J."/>
        </authorList>
    </citation>
    <scope>NUCLEOTIDE SEQUENCE</scope>
    <source>
        <strain evidence="2">KB22</strain>
    </source>
</reference>
<gene>
    <name evidence="2" type="ORF">C4F49_02230</name>
</gene>
<feature type="transmembrane region" description="Helical" evidence="1">
    <location>
        <begin position="55"/>
        <end position="79"/>
    </location>
</feature>
<keyword evidence="1" id="KW-0812">Transmembrane</keyword>
<keyword evidence="3" id="KW-1185">Reference proteome</keyword>
<dbReference type="Pfam" id="PF17319">
    <property type="entry name" value="DUF5362"/>
    <property type="match status" value="1"/>
</dbReference>
<organism evidence="2 3">
    <name type="scientific">Sphingobacterium hungaricum</name>
    <dbReference type="NCBI Taxonomy" id="2082723"/>
    <lineage>
        <taxon>Bacteria</taxon>
        <taxon>Pseudomonadati</taxon>
        <taxon>Bacteroidota</taxon>
        <taxon>Sphingobacteriia</taxon>
        <taxon>Sphingobacteriales</taxon>
        <taxon>Sphingobacteriaceae</taxon>
        <taxon>Sphingobacterium</taxon>
    </lineage>
</organism>
<evidence type="ECO:0000256" key="1">
    <source>
        <dbReference type="SAM" id="Phobius"/>
    </source>
</evidence>
<proteinExistence type="predicted"/>